<feature type="transmembrane region" description="Helical" evidence="6">
    <location>
        <begin position="148"/>
        <end position="169"/>
    </location>
</feature>
<dbReference type="SUPFAM" id="SSF103473">
    <property type="entry name" value="MFS general substrate transporter"/>
    <property type="match status" value="1"/>
</dbReference>
<dbReference type="PROSITE" id="PS50850">
    <property type="entry name" value="MFS"/>
    <property type="match status" value="1"/>
</dbReference>
<dbReference type="Proteomes" id="UP000800094">
    <property type="component" value="Unassembled WGS sequence"/>
</dbReference>
<feature type="transmembrane region" description="Helical" evidence="6">
    <location>
        <begin position="328"/>
        <end position="349"/>
    </location>
</feature>
<evidence type="ECO:0000256" key="2">
    <source>
        <dbReference type="ARBA" id="ARBA00008335"/>
    </source>
</evidence>
<feature type="transmembrane region" description="Helical" evidence="6">
    <location>
        <begin position="114"/>
        <end position="136"/>
    </location>
</feature>
<dbReference type="GeneID" id="54579061"/>
<dbReference type="GO" id="GO:0016020">
    <property type="term" value="C:membrane"/>
    <property type="evidence" value="ECO:0007669"/>
    <property type="project" value="UniProtKB-SubCell"/>
</dbReference>
<evidence type="ECO:0000259" key="7">
    <source>
        <dbReference type="PROSITE" id="PS50850"/>
    </source>
</evidence>
<feature type="transmembrane region" description="Helical" evidence="6">
    <location>
        <begin position="420"/>
        <end position="439"/>
    </location>
</feature>
<feature type="transmembrane region" description="Helical" evidence="6">
    <location>
        <begin position="18"/>
        <end position="38"/>
    </location>
</feature>
<feature type="domain" description="Major facilitator superfamily (MFS) profile" evidence="7">
    <location>
        <begin position="17"/>
        <end position="446"/>
    </location>
</feature>
<evidence type="ECO:0000256" key="3">
    <source>
        <dbReference type="ARBA" id="ARBA00022692"/>
    </source>
</evidence>
<dbReference type="InterPro" id="IPR020846">
    <property type="entry name" value="MFS_dom"/>
</dbReference>
<dbReference type="OrthoDB" id="2130629at2759"/>
<evidence type="ECO:0000313" key="8">
    <source>
        <dbReference type="EMBL" id="KAF2250941.1"/>
    </source>
</evidence>
<keyword evidence="9" id="KW-1185">Reference proteome</keyword>
<evidence type="ECO:0000256" key="6">
    <source>
        <dbReference type="SAM" id="Phobius"/>
    </source>
</evidence>
<dbReference type="PANTHER" id="PTHR23502">
    <property type="entry name" value="MAJOR FACILITATOR SUPERFAMILY"/>
    <property type="match status" value="1"/>
</dbReference>
<feature type="transmembrane region" description="Helical" evidence="6">
    <location>
        <begin position="248"/>
        <end position="268"/>
    </location>
</feature>
<dbReference type="Pfam" id="PF07690">
    <property type="entry name" value="MFS_1"/>
    <property type="match status" value="1"/>
</dbReference>
<dbReference type="Gene3D" id="1.20.1250.20">
    <property type="entry name" value="MFS general substrate transporter like domains"/>
    <property type="match status" value="1"/>
</dbReference>
<evidence type="ECO:0000256" key="4">
    <source>
        <dbReference type="ARBA" id="ARBA00022989"/>
    </source>
</evidence>
<feature type="transmembrane region" description="Helical" evidence="6">
    <location>
        <begin position="89"/>
        <end position="108"/>
    </location>
</feature>
<evidence type="ECO:0000256" key="1">
    <source>
        <dbReference type="ARBA" id="ARBA00004141"/>
    </source>
</evidence>
<feature type="transmembrane region" description="Helical" evidence="6">
    <location>
        <begin position="388"/>
        <end position="414"/>
    </location>
</feature>
<feature type="transmembrane region" description="Helical" evidence="6">
    <location>
        <begin position="58"/>
        <end position="77"/>
    </location>
</feature>
<feature type="transmembrane region" description="Helical" evidence="6">
    <location>
        <begin position="288"/>
        <end position="307"/>
    </location>
</feature>
<sequence length="456" mass="48529">MTTPSAQSPQEWQPRRKYATVLSVGFFESLTFLVSMMLAPCVPQMLASLEPTGGNKALGAFAISSYILGFTIGILAIAPLAKVYGRAPVLRGSSFGFLIFTLLCATSRSMGMLIAARILAGCFGGVPMALGGAVIADVFGPGSRHKATALYTQSVMIGPLVGPVLGGAINEGLGWRWVFWITSILAGICSLAIFFLLEETGIASLSENGHDQTTSDSRDCITVRWPFPSMSGLLSLAATAKELTPPNMAITAALLATLVNNGVFNMILVSLGSTVQEQYSFSRTEAGLPYLASGLGCTAGLCVVPSISRRIKRAKNEHGECVTPEDSLILVYYGAPIASAGLLLFGWMVEYRLLFVIPTIGLFIFGLSSIAVRLSIQIYLMDSRSSHSVSIMAAFATANSIGGSILPLAIFPLYERLDYGYGNMIIAGVELGLGLLPLFCSTSMFRRWPCSRSYIG</sequence>
<dbReference type="EMBL" id="ML987193">
    <property type="protein sequence ID" value="KAF2250941.1"/>
    <property type="molecule type" value="Genomic_DNA"/>
</dbReference>
<dbReference type="AlphaFoldDB" id="A0A6A6IKK5"/>
<keyword evidence="4 6" id="KW-1133">Transmembrane helix</keyword>
<organism evidence="8 9">
    <name type="scientific">Trematosphaeria pertusa</name>
    <dbReference type="NCBI Taxonomy" id="390896"/>
    <lineage>
        <taxon>Eukaryota</taxon>
        <taxon>Fungi</taxon>
        <taxon>Dikarya</taxon>
        <taxon>Ascomycota</taxon>
        <taxon>Pezizomycotina</taxon>
        <taxon>Dothideomycetes</taxon>
        <taxon>Pleosporomycetidae</taxon>
        <taxon>Pleosporales</taxon>
        <taxon>Massarineae</taxon>
        <taxon>Trematosphaeriaceae</taxon>
        <taxon>Trematosphaeria</taxon>
    </lineage>
</organism>
<keyword evidence="3 6" id="KW-0812">Transmembrane</keyword>
<dbReference type="GO" id="GO:0022857">
    <property type="term" value="F:transmembrane transporter activity"/>
    <property type="evidence" value="ECO:0007669"/>
    <property type="project" value="InterPro"/>
</dbReference>
<feature type="transmembrane region" description="Helical" evidence="6">
    <location>
        <begin position="355"/>
        <end position="376"/>
    </location>
</feature>
<evidence type="ECO:0000313" key="9">
    <source>
        <dbReference type="Proteomes" id="UP000800094"/>
    </source>
</evidence>
<comment type="subcellular location">
    <subcellularLocation>
        <location evidence="1">Membrane</location>
        <topology evidence="1">Multi-pass membrane protein</topology>
    </subcellularLocation>
</comment>
<accession>A0A6A6IKK5</accession>
<dbReference type="InterPro" id="IPR036259">
    <property type="entry name" value="MFS_trans_sf"/>
</dbReference>
<proteinExistence type="inferred from homology"/>
<dbReference type="RefSeq" id="XP_033685945.1">
    <property type="nucleotide sequence ID" value="XM_033825731.1"/>
</dbReference>
<evidence type="ECO:0000256" key="5">
    <source>
        <dbReference type="ARBA" id="ARBA00023136"/>
    </source>
</evidence>
<comment type="similarity">
    <text evidence="2">Belongs to the major facilitator superfamily.</text>
</comment>
<name>A0A6A6IKK5_9PLEO</name>
<dbReference type="InterPro" id="IPR011701">
    <property type="entry name" value="MFS"/>
</dbReference>
<protein>
    <submittedName>
        <fullName evidence="8">MFS general substrate transporter</fullName>
    </submittedName>
</protein>
<reference evidence="8" key="1">
    <citation type="journal article" date="2020" name="Stud. Mycol.">
        <title>101 Dothideomycetes genomes: a test case for predicting lifestyles and emergence of pathogens.</title>
        <authorList>
            <person name="Haridas S."/>
            <person name="Albert R."/>
            <person name="Binder M."/>
            <person name="Bloem J."/>
            <person name="Labutti K."/>
            <person name="Salamov A."/>
            <person name="Andreopoulos B."/>
            <person name="Baker S."/>
            <person name="Barry K."/>
            <person name="Bills G."/>
            <person name="Bluhm B."/>
            <person name="Cannon C."/>
            <person name="Castanera R."/>
            <person name="Culley D."/>
            <person name="Daum C."/>
            <person name="Ezra D."/>
            <person name="Gonzalez J."/>
            <person name="Henrissat B."/>
            <person name="Kuo A."/>
            <person name="Liang C."/>
            <person name="Lipzen A."/>
            <person name="Lutzoni F."/>
            <person name="Magnuson J."/>
            <person name="Mondo S."/>
            <person name="Nolan M."/>
            <person name="Ohm R."/>
            <person name="Pangilinan J."/>
            <person name="Park H.-J."/>
            <person name="Ramirez L."/>
            <person name="Alfaro M."/>
            <person name="Sun H."/>
            <person name="Tritt A."/>
            <person name="Yoshinaga Y."/>
            <person name="Zwiers L.-H."/>
            <person name="Turgeon B."/>
            <person name="Goodwin S."/>
            <person name="Spatafora J."/>
            <person name="Crous P."/>
            <person name="Grigoriev I."/>
        </authorList>
    </citation>
    <scope>NUCLEOTIDE SEQUENCE</scope>
    <source>
        <strain evidence="8">CBS 122368</strain>
    </source>
</reference>
<keyword evidence="5 6" id="KW-0472">Membrane</keyword>
<dbReference type="PANTHER" id="PTHR23502:SF68">
    <property type="entry name" value="MULTIDRUG TRANSPORTER, PUTATIVE (AFU_ORTHOLOGUE AFUA_3G01120)-RELATED"/>
    <property type="match status" value="1"/>
</dbReference>
<feature type="transmembrane region" description="Helical" evidence="6">
    <location>
        <begin position="175"/>
        <end position="197"/>
    </location>
</feature>
<gene>
    <name evidence="8" type="ORF">BU26DRAFT_481379</name>
</gene>